<accession>A0A918PNW1</accession>
<dbReference type="Pfam" id="PF12680">
    <property type="entry name" value="SnoaL_2"/>
    <property type="match status" value="1"/>
</dbReference>
<dbReference type="Gene3D" id="3.10.450.50">
    <property type="match status" value="1"/>
</dbReference>
<proteinExistence type="predicted"/>
<organism evidence="2 3">
    <name type="scientific">Novosphingobium colocasiae</name>
    <dbReference type="NCBI Taxonomy" id="1256513"/>
    <lineage>
        <taxon>Bacteria</taxon>
        <taxon>Pseudomonadati</taxon>
        <taxon>Pseudomonadota</taxon>
        <taxon>Alphaproteobacteria</taxon>
        <taxon>Sphingomonadales</taxon>
        <taxon>Sphingomonadaceae</taxon>
        <taxon>Novosphingobium</taxon>
    </lineage>
</organism>
<dbReference type="InterPro" id="IPR032710">
    <property type="entry name" value="NTF2-like_dom_sf"/>
</dbReference>
<evidence type="ECO:0000313" key="3">
    <source>
        <dbReference type="Proteomes" id="UP000648075"/>
    </source>
</evidence>
<reference evidence="2" key="1">
    <citation type="journal article" date="2014" name="Int. J. Syst. Evol. Microbiol.">
        <title>Complete genome sequence of Corynebacterium casei LMG S-19264T (=DSM 44701T), isolated from a smear-ripened cheese.</title>
        <authorList>
            <consortium name="US DOE Joint Genome Institute (JGI-PGF)"/>
            <person name="Walter F."/>
            <person name="Albersmeier A."/>
            <person name="Kalinowski J."/>
            <person name="Ruckert C."/>
        </authorList>
    </citation>
    <scope>NUCLEOTIDE SEQUENCE</scope>
    <source>
        <strain evidence="2">KCTC 32255</strain>
    </source>
</reference>
<reference evidence="2" key="2">
    <citation type="submission" date="2020-09" db="EMBL/GenBank/DDBJ databases">
        <authorList>
            <person name="Sun Q."/>
            <person name="Kim S."/>
        </authorList>
    </citation>
    <scope>NUCLEOTIDE SEQUENCE</scope>
    <source>
        <strain evidence="2">KCTC 32255</strain>
    </source>
</reference>
<evidence type="ECO:0000313" key="2">
    <source>
        <dbReference type="EMBL" id="GGZ17268.1"/>
    </source>
</evidence>
<feature type="domain" description="SnoaL-like" evidence="1">
    <location>
        <begin position="28"/>
        <end position="141"/>
    </location>
</feature>
<evidence type="ECO:0000259" key="1">
    <source>
        <dbReference type="Pfam" id="PF12680"/>
    </source>
</evidence>
<dbReference type="SUPFAM" id="SSF54427">
    <property type="entry name" value="NTF2-like"/>
    <property type="match status" value="1"/>
</dbReference>
<dbReference type="EMBL" id="BMZA01000034">
    <property type="protein sequence ID" value="GGZ17268.1"/>
    <property type="molecule type" value="Genomic_DNA"/>
</dbReference>
<dbReference type="AlphaFoldDB" id="A0A918PNW1"/>
<protein>
    <recommendedName>
        <fullName evidence="1">SnoaL-like domain-containing protein</fullName>
    </recommendedName>
</protein>
<sequence length="166" mass="18704">MQNLAGWLRSDDAPLDDPMARAAAKLVLRRFYRAIVQRDMAALSDTLTEDAIYEFPLSETGSSDPADCRRYIGRDAVVAFWQATSAIDMLFAAPEDVTCSILADGSRLFLEQRGNITLPSGFAYRNRYIFRYDFRDGQIALVREYLNPVISAIAFGRPLPVEQLTR</sequence>
<dbReference type="RefSeq" id="WP_189622555.1">
    <property type="nucleotide sequence ID" value="NZ_BMZA01000034.1"/>
</dbReference>
<dbReference type="InterPro" id="IPR037401">
    <property type="entry name" value="SnoaL-like"/>
</dbReference>
<dbReference type="Proteomes" id="UP000648075">
    <property type="component" value="Unassembled WGS sequence"/>
</dbReference>
<comment type="caution">
    <text evidence="2">The sequence shown here is derived from an EMBL/GenBank/DDBJ whole genome shotgun (WGS) entry which is preliminary data.</text>
</comment>
<keyword evidence="3" id="KW-1185">Reference proteome</keyword>
<gene>
    <name evidence="2" type="ORF">GCM10011614_34750</name>
</gene>
<name>A0A918PNW1_9SPHN</name>